<dbReference type="PROSITE" id="PS00371">
    <property type="entry name" value="PTS_EIIA_TYPE_1_HIS"/>
    <property type="match status" value="1"/>
</dbReference>
<dbReference type="EMBL" id="NGKA01000023">
    <property type="protein sequence ID" value="RSU09282.1"/>
    <property type="molecule type" value="Genomic_DNA"/>
</dbReference>
<evidence type="ECO:0000259" key="7">
    <source>
        <dbReference type="PROSITE" id="PS51093"/>
    </source>
</evidence>
<evidence type="ECO:0000256" key="5">
    <source>
        <dbReference type="ARBA" id="ARBA00022683"/>
    </source>
</evidence>
<dbReference type="NCBIfam" id="TIGR00830">
    <property type="entry name" value="PTBA"/>
    <property type="match status" value="1"/>
</dbReference>
<dbReference type="RefSeq" id="WP_126809943.1">
    <property type="nucleotide sequence ID" value="NZ_NGKA01000023.1"/>
</dbReference>
<evidence type="ECO:0000256" key="6">
    <source>
        <dbReference type="ARBA" id="ARBA00022777"/>
    </source>
</evidence>
<gene>
    <name evidence="8" type="ORF">CBF29_11890</name>
</gene>
<evidence type="ECO:0000256" key="3">
    <source>
        <dbReference type="ARBA" id="ARBA00022597"/>
    </source>
</evidence>
<keyword evidence="4" id="KW-0808">Transferase</keyword>
<dbReference type="AlphaFoldDB" id="A0A430AMC5"/>
<evidence type="ECO:0000256" key="1">
    <source>
        <dbReference type="ARBA" id="ARBA00004496"/>
    </source>
</evidence>
<protein>
    <submittedName>
        <fullName evidence="8">Sugar permease</fullName>
    </submittedName>
</protein>
<feature type="domain" description="PTS EIIA type-1" evidence="7">
    <location>
        <begin position="32"/>
        <end position="136"/>
    </location>
</feature>
<dbReference type="Pfam" id="PF00358">
    <property type="entry name" value="PTS_EIIA_1"/>
    <property type="match status" value="1"/>
</dbReference>
<dbReference type="GO" id="GO:0016301">
    <property type="term" value="F:kinase activity"/>
    <property type="evidence" value="ECO:0007669"/>
    <property type="project" value="UniProtKB-KW"/>
</dbReference>
<keyword evidence="2" id="KW-0813">Transport</keyword>
<dbReference type="InterPro" id="IPR050890">
    <property type="entry name" value="PTS_EIIA_component"/>
</dbReference>
<dbReference type="SUPFAM" id="SSF51261">
    <property type="entry name" value="Duplicated hybrid motif"/>
    <property type="match status" value="1"/>
</dbReference>
<dbReference type="PANTHER" id="PTHR45008:SF1">
    <property type="entry name" value="PTS SYSTEM GLUCOSE-SPECIFIC EIIA COMPONENT"/>
    <property type="match status" value="1"/>
</dbReference>
<dbReference type="Gene3D" id="2.70.70.10">
    <property type="entry name" value="Glucose Permease (Domain IIA)"/>
    <property type="match status" value="1"/>
</dbReference>
<dbReference type="Proteomes" id="UP000287605">
    <property type="component" value="Unassembled WGS sequence"/>
</dbReference>
<keyword evidence="3" id="KW-0762">Sugar transport</keyword>
<organism evidence="8 9">
    <name type="scientific">Vagococcus elongatus</name>
    <dbReference type="NCBI Taxonomy" id="180344"/>
    <lineage>
        <taxon>Bacteria</taxon>
        <taxon>Bacillati</taxon>
        <taxon>Bacillota</taxon>
        <taxon>Bacilli</taxon>
        <taxon>Lactobacillales</taxon>
        <taxon>Enterococcaceae</taxon>
        <taxon>Vagococcus</taxon>
    </lineage>
</organism>
<reference evidence="8 9" key="1">
    <citation type="submission" date="2017-05" db="EMBL/GenBank/DDBJ databases">
        <title>Vagococcus spp. assemblies.</title>
        <authorList>
            <person name="Gulvik C.A."/>
        </authorList>
    </citation>
    <scope>NUCLEOTIDE SEQUENCE [LARGE SCALE GENOMIC DNA]</scope>
    <source>
        <strain evidence="8 9">CCUG 51432</strain>
    </source>
</reference>
<comment type="subcellular location">
    <subcellularLocation>
        <location evidence="1">Cytoplasm</location>
    </subcellularLocation>
</comment>
<dbReference type="InterPro" id="IPR011055">
    <property type="entry name" value="Dup_hybrid_motif"/>
</dbReference>
<accession>A0A430AMC5</accession>
<evidence type="ECO:0000313" key="9">
    <source>
        <dbReference type="Proteomes" id="UP000287605"/>
    </source>
</evidence>
<dbReference type="GO" id="GO:0005737">
    <property type="term" value="C:cytoplasm"/>
    <property type="evidence" value="ECO:0007669"/>
    <property type="project" value="UniProtKB-SubCell"/>
</dbReference>
<dbReference type="GO" id="GO:0009401">
    <property type="term" value="P:phosphoenolpyruvate-dependent sugar phosphotransferase system"/>
    <property type="evidence" value="ECO:0007669"/>
    <property type="project" value="UniProtKB-KW"/>
</dbReference>
<keyword evidence="6" id="KW-0418">Kinase</keyword>
<dbReference type="PROSITE" id="PS51093">
    <property type="entry name" value="PTS_EIIA_TYPE_1"/>
    <property type="match status" value="1"/>
</dbReference>
<keyword evidence="5" id="KW-0598">Phosphotransferase system</keyword>
<evidence type="ECO:0000256" key="2">
    <source>
        <dbReference type="ARBA" id="ARBA00022448"/>
    </source>
</evidence>
<proteinExistence type="predicted"/>
<evidence type="ECO:0000256" key="4">
    <source>
        <dbReference type="ARBA" id="ARBA00022679"/>
    </source>
</evidence>
<name>A0A430AMC5_9ENTE</name>
<dbReference type="PANTHER" id="PTHR45008">
    <property type="entry name" value="PTS SYSTEM GLUCOSE-SPECIFIC EIIA COMPONENT"/>
    <property type="match status" value="1"/>
</dbReference>
<dbReference type="InterPro" id="IPR001127">
    <property type="entry name" value="PTS_EIIA_1_perm"/>
</dbReference>
<keyword evidence="9" id="KW-1185">Reference proteome</keyword>
<evidence type="ECO:0000313" key="8">
    <source>
        <dbReference type="EMBL" id="RSU09282.1"/>
    </source>
</evidence>
<dbReference type="OrthoDB" id="9769191at2"/>
<comment type="caution">
    <text evidence="8">The sequence shown here is derived from an EMBL/GenBank/DDBJ whole genome shotgun (WGS) entry which is preliminary data.</text>
</comment>
<sequence length="162" mass="17672">MNLFKKLKKRSNELNLHSVSTGLFVPISEVKDDVFSQKMLGDGFAIRSNIKEVYSPISGVVTSVFPTKHAIGLKSETGVEVLVHMGIDTVELQGRPFEVFVKEGDMVIPSTKIADIDLAMLDVSNKQSDILVIITSGEAIDFQMTSSINVSANDLVGNIIFN</sequence>